<comment type="function">
    <text evidence="5">Acetylates the N-terminal alanine of ribosomal protein bS18.</text>
</comment>
<keyword evidence="3 7" id="KW-0808">Transferase</keyword>
<dbReference type="AlphaFoldDB" id="A0A3S9SUQ7"/>
<dbReference type="KEGG" id="aft:BBF96_00360"/>
<comment type="subcellular location">
    <subcellularLocation>
        <location evidence="5">Cytoplasm</location>
    </subcellularLocation>
</comment>
<keyword evidence="4" id="KW-0012">Acyltransferase</keyword>
<evidence type="ECO:0000313" key="8">
    <source>
        <dbReference type="Proteomes" id="UP000267250"/>
    </source>
</evidence>
<evidence type="ECO:0000256" key="5">
    <source>
        <dbReference type="RuleBase" id="RU363094"/>
    </source>
</evidence>
<dbReference type="PROSITE" id="PS51186">
    <property type="entry name" value="GNAT"/>
    <property type="match status" value="1"/>
</dbReference>
<sequence length="153" mass="17778">MIITIDYMNRNDLDQILAIERSSFSNPWSKQTFEAEISGENKFAYYLVARCKDEVVGYLGAWFILSEVHITNIAVKPSHRRRGIAKKLINFLITQAKERGVTAVTLEVRVSNYPAQKLYRKLGFKEVGVRPKYYQDNNEDALIMWKVLTKKKD</sequence>
<dbReference type="InterPro" id="IPR016181">
    <property type="entry name" value="Acyl_CoA_acyltransferase"/>
</dbReference>
<dbReference type="InterPro" id="IPR000182">
    <property type="entry name" value="GNAT_dom"/>
</dbReference>
<dbReference type="InterPro" id="IPR050680">
    <property type="entry name" value="YpeA/RimI_acetyltransf"/>
</dbReference>
<gene>
    <name evidence="7" type="ORF">BBF96_00360</name>
</gene>
<evidence type="ECO:0000256" key="3">
    <source>
        <dbReference type="ARBA" id="ARBA00022679"/>
    </source>
</evidence>
<dbReference type="EC" id="2.3.1.266" evidence="5"/>
<evidence type="ECO:0000259" key="6">
    <source>
        <dbReference type="PROSITE" id="PS51186"/>
    </source>
</evidence>
<comment type="similarity">
    <text evidence="1 5">Belongs to the acetyltransferase family. RimI subfamily.</text>
</comment>
<dbReference type="NCBIfam" id="TIGR01575">
    <property type="entry name" value="rimI"/>
    <property type="match status" value="1"/>
</dbReference>
<evidence type="ECO:0000313" key="7">
    <source>
        <dbReference type="EMBL" id="AZR71990.1"/>
    </source>
</evidence>
<feature type="domain" description="N-acetyltransferase" evidence="6">
    <location>
        <begin position="3"/>
        <end position="149"/>
    </location>
</feature>
<evidence type="ECO:0000256" key="1">
    <source>
        <dbReference type="ARBA" id="ARBA00005395"/>
    </source>
</evidence>
<dbReference type="SUPFAM" id="SSF55729">
    <property type="entry name" value="Acyl-CoA N-acyltransferases (Nat)"/>
    <property type="match status" value="1"/>
</dbReference>
<protein>
    <recommendedName>
        <fullName evidence="5">[Ribosomal protein bS18]-alanine N-acetyltransferase</fullName>
        <ecNumber evidence="5">2.3.1.266</ecNumber>
    </recommendedName>
</protein>
<accession>A0A3S9SUQ7</accession>
<dbReference type="Gene3D" id="3.40.630.30">
    <property type="match status" value="1"/>
</dbReference>
<organism evidence="7 8">
    <name type="scientific">Anoxybacter fermentans</name>
    <dbReference type="NCBI Taxonomy" id="1323375"/>
    <lineage>
        <taxon>Bacteria</taxon>
        <taxon>Bacillati</taxon>
        <taxon>Bacillota</taxon>
        <taxon>Clostridia</taxon>
        <taxon>Halanaerobiales</taxon>
        <taxon>Anoxybacter</taxon>
    </lineage>
</organism>
<dbReference type="CDD" id="cd04301">
    <property type="entry name" value="NAT_SF"/>
    <property type="match status" value="1"/>
</dbReference>
<keyword evidence="2 5" id="KW-0963">Cytoplasm</keyword>
<dbReference type="GO" id="GO:0008999">
    <property type="term" value="F:protein-N-terminal-alanine acetyltransferase activity"/>
    <property type="evidence" value="ECO:0007669"/>
    <property type="project" value="UniProtKB-EC"/>
</dbReference>
<dbReference type="GO" id="GO:0005737">
    <property type="term" value="C:cytoplasm"/>
    <property type="evidence" value="ECO:0007669"/>
    <property type="project" value="UniProtKB-SubCell"/>
</dbReference>
<name>A0A3S9SUQ7_9FIRM</name>
<dbReference type="Proteomes" id="UP000267250">
    <property type="component" value="Chromosome"/>
</dbReference>
<dbReference type="PANTHER" id="PTHR43420">
    <property type="entry name" value="ACETYLTRANSFERASE"/>
    <property type="match status" value="1"/>
</dbReference>
<dbReference type="InterPro" id="IPR006464">
    <property type="entry name" value="AcTrfase_RimI/Ard1"/>
</dbReference>
<evidence type="ECO:0000256" key="4">
    <source>
        <dbReference type="ARBA" id="ARBA00023315"/>
    </source>
</evidence>
<proteinExistence type="inferred from homology"/>
<dbReference type="PANTHER" id="PTHR43420:SF44">
    <property type="entry name" value="ACETYLTRANSFERASE YPEA"/>
    <property type="match status" value="1"/>
</dbReference>
<reference evidence="7 8" key="1">
    <citation type="submission" date="2016-07" db="EMBL/GenBank/DDBJ databases">
        <title>Genome and transcriptome analysis of iron-reducing fermentative bacteria Anoxybacter fermentans.</title>
        <authorList>
            <person name="Zeng X."/>
            <person name="Shao Z."/>
        </authorList>
    </citation>
    <scope>NUCLEOTIDE SEQUENCE [LARGE SCALE GENOMIC DNA]</scope>
    <source>
        <strain evidence="7 8">DY22613</strain>
    </source>
</reference>
<dbReference type="Pfam" id="PF00583">
    <property type="entry name" value="Acetyltransf_1"/>
    <property type="match status" value="1"/>
</dbReference>
<comment type="catalytic activity">
    <reaction evidence="5">
        <text>N-terminal L-alanyl-[ribosomal protein bS18] + acetyl-CoA = N-terminal N(alpha)-acetyl-L-alanyl-[ribosomal protein bS18] + CoA + H(+)</text>
        <dbReference type="Rhea" id="RHEA:43756"/>
        <dbReference type="Rhea" id="RHEA-COMP:10676"/>
        <dbReference type="Rhea" id="RHEA-COMP:10677"/>
        <dbReference type="ChEBI" id="CHEBI:15378"/>
        <dbReference type="ChEBI" id="CHEBI:57287"/>
        <dbReference type="ChEBI" id="CHEBI:57288"/>
        <dbReference type="ChEBI" id="CHEBI:64718"/>
        <dbReference type="ChEBI" id="CHEBI:83683"/>
        <dbReference type="EC" id="2.3.1.266"/>
    </reaction>
</comment>
<keyword evidence="8" id="KW-1185">Reference proteome</keyword>
<dbReference type="EMBL" id="CP016379">
    <property type="protein sequence ID" value="AZR71990.1"/>
    <property type="molecule type" value="Genomic_DNA"/>
</dbReference>
<evidence type="ECO:0000256" key="2">
    <source>
        <dbReference type="ARBA" id="ARBA00022490"/>
    </source>
</evidence>